<dbReference type="EMBL" id="LR746271">
    <property type="protein sequence ID" value="CAA7400811.1"/>
    <property type="molecule type" value="Genomic_DNA"/>
</dbReference>
<dbReference type="Proteomes" id="UP000663760">
    <property type="component" value="Chromosome 8"/>
</dbReference>
<evidence type="ECO:0000313" key="1">
    <source>
        <dbReference type="EMBL" id="CAA7400811.1"/>
    </source>
</evidence>
<organism evidence="1 2">
    <name type="scientific">Spirodela intermedia</name>
    <name type="common">Intermediate duckweed</name>
    <dbReference type="NCBI Taxonomy" id="51605"/>
    <lineage>
        <taxon>Eukaryota</taxon>
        <taxon>Viridiplantae</taxon>
        <taxon>Streptophyta</taxon>
        <taxon>Embryophyta</taxon>
        <taxon>Tracheophyta</taxon>
        <taxon>Spermatophyta</taxon>
        <taxon>Magnoliopsida</taxon>
        <taxon>Liliopsida</taxon>
        <taxon>Araceae</taxon>
        <taxon>Lemnoideae</taxon>
        <taxon>Spirodela</taxon>
    </lineage>
</organism>
<accession>A0A7I8KT69</accession>
<gene>
    <name evidence="1" type="ORF">SI8410_08011489</name>
</gene>
<proteinExistence type="predicted"/>
<reference evidence="1" key="1">
    <citation type="submission" date="2020-02" db="EMBL/GenBank/DDBJ databases">
        <authorList>
            <person name="Scholz U."/>
            <person name="Mascher M."/>
            <person name="Fiebig A."/>
        </authorList>
    </citation>
    <scope>NUCLEOTIDE SEQUENCE</scope>
</reference>
<dbReference type="AlphaFoldDB" id="A0A7I8KT69"/>
<sequence length="55" mass="6184">MVAPLRCPPQQLSLSLSPFLYLPHSLSPNSASLRCPWPFTDRVFDWALETILSPS</sequence>
<name>A0A7I8KT69_SPIIN</name>
<protein>
    <submittedName>
        <fullName evidence="1">Uncharacterized protein</fullName>
    </submittedName>
</protein>
<keyword evidence="2" id="KW-1185">Reference proteome</keyword>
<evidence type="ECO:0000313" key="2">
    <source>
        <dbReference type="Proteomes" id="UP000663760"/>
    </source>
</evidence>